<dbReference type="InterPro" id="IPR051624">
    <property type="entry name" value="RMD1/Sad1-interacting"/>
</dbReference>
<dbReference type="AlphaFoldDB" id="A0AA39TKN3"/>
<dbReference type="EMBL" id="JAUEPU010000026">
    <property type="protein sequence ID" value="KAK0493106.1"/>
    <property type="molecule type" value="Genomic_DNA"/>
</dbReference>
<evidence type="ECO:0000313" key="5">
    <source>
        <dbReference type="Proteomes" id="UP001175228"/>
    </source>
</evidence>
<dbReference type="GO" id="GO:0070131">
    <property type="term" value="P:positive regulation of mitochondrial translation"/>
    <property type="evidence" value="ECO:0007669"/>
    <property type="project" value="TreeGrafter"/>
</dbReference>
<reference evidence="4" key="1">
    <citation type="submission" date="2023-06" db="EMBL/GenBank/DDBJ databases">
        <authorList>
            <consortium name="Lawrence Berkeley National Laboratory"/>
            <person name="Ahrendt S."/>
            <person name="Sahu N."/>
            <person name="Indic B."/>
            <person name="Wong-Bajracharya J."/>
            <person name="Merenyi Z."/>
            <person name="Ke H.-M."/>
            <person name="Monk M."/>
            <person name="Kocsube S."/>
            <person name="Drula E."/>
            <person name="Lipzen A."/>
            <person name="Balint B."/>
            <person name="Henrissat B."/>
            <person name="Andreopoulos B."/>
            <person name="Martin F.M."/>
            <person name="Harder C.B."/>
            <person name="Rigling D."/>
            <person name="Ford K.L."/>
            <person name="Foster G.D."/>
            <person name="Pangilinan J."/>
            <person name="Papanicolaou A."/>
            <person name="Barry K."/>
            <person name="LaButti K."/>
            <person name="Viragh M."/>
            <person name="Koriabine M."/>
            <person name="Yan M."/>
            <person name="Riley R."/>
            <person name="Champramary S."/>
            <person name="Plett K.L."/>
            <person name="Tsai I.J."/>
            <person name="Slot J."/>
            <person name="Sipos G."/>
            <person name="Plett J."/>
            <person name="Nagy L.G."/>
            <person name="Grigoriev I.V."/>
        </authorList>
    </citation>
    <scope>NUCLEOTIDE SEQUENCE</scope>
    <source>
        <strain evidence="4">HWK02</strain>
    </source>
</reference>
<evidence type="ECO:0000256" key="1">
    <source>
        <dbReference type="ARBA" id="ARBA00008306"/>
    </source>
</evidence>
<dbReference type="PANTHER" id="PTHR16255:SF1">
    <property type="entry name" value="REQUIRED FOR MEIOTIC NUCLEAR DIVISION PROTEIN 1 HOMOLOG"/>
    <property type="match status" value="1"/>
</dbReference>
<gene>
    <name evidence="4" type="ORF">EDD18DRAFT_1357030</name>
</gene>
<feature type="domain" description="DUF155" evidence="3">
    <location>
        <begin position="61"/>
        <end position="188"/>
    </location>
</feature>
<evidence type="ECO:0000259" key="3">
    <source>
        <dbReference type="Pfam" id="PF02582"/>
    </source>
</evidence>
<evidence type="ECO:0000313" key="4">
    <source>
        <dbReference type="EMBL" id="KAK0493106.1"/>
    </source>
</evidence>
<evidence type="ECO:0000256" key="2">
    <source>
        <dbReference type="SAM" id="MobiDB-lite"/>
    </source>
</evidence>
<keyword evidence="5" id="KW-1185">Reference proteome</keyword>
<name>A0AA39TKN3_9AGAR</name>
<dbReference type="GO" id="GO:0005739">
    <property type="term" value="C:mitochondrion"/>
    <property type="evidence" value="ECO:0007669"/>
    <property type="project" value="UniProtKB-ARBA"/>
</dbReference>
<protein>
    <recommendedName>
        <fullName evidence="3">DUF155 domain-containing protein</fullName>
    </recommendedName>
</protein>
<comment type="caution">
    <text evidence="4">The sequence shown here is derived from an EMBL/GenBank/DDBJ whole genome shotgun (WGS) entry which is preliminary data.</text>
</comment>
<accession>A0AA39TKN3</accession>
<feature type="region of interest" description="Disordered" evidence="2">
    <location>
        <begin position="1"/>
        <end position="23"/>
    </location>
</feature>
<dbReference type="InterPro" id="IPR003734">
    <property type="entry name" value="DUF155"/>
</dbReference>
<dbReference type="Pfam" id="PF02582">
    <property type="entry name" value="DUF155"/>
    <property type="match status" value="1"/>
</dbReference>
<comment type="similarity">
    <text evidence="1">Belongs to the RMD1/sif2 family.</text>
</comment>
<organism evidence="4 5">
    <name type="scientific">Armillaria luteobubalina</name>
    <dbReference type="NCBI Taxonomy" id="153913"/>
    <lineage>
        <taxon>Eukaryota</taxon>
        <taxon>Fungi</taxon>
        <taxon>Dikarya</taxon>
        <taxon>Basidiomycota</taxon>
        <taxon>Agaricomycotina</taxon>
        <taxon>Agaricomycetes</taxon>
        <taxon>Agaricomycetidae</taxon>
        <taxon>Agaricales</taxon>
        <taxon>Marasmiineae</taxon>
        <taxon>Physalacriaceae</taxon>
        <taxon>Armillaria</taxon>
    </lineage>
</organism>
<proteinExistence type="inferred from homology"/>
<dbReference type="PANTHER" id="PTHR16255">
    <property type="entry name" value="REQUIRED FOR MEIOTIC NUCLEAR DIVISION PROTEIN 1 HOMOLOG"/>
    <property type="match status" value="1"/>
</dbReference>
<sequence>MESSNGRCPACHVMDHDESQPNPTSYLERVSFSVIERELERLPKDSLLSSSGGPKDREGEVFVFANGSFVCWGLGEQDARTFASEVLRRVPGIEISPLKEAEMEELEFVTDPTETTRLQGNLIILGQTSTPPTSSDLPSMVFPSETVLSRYAFSQALSCSTAPSALEVSLDEYLSSMALLPHSLVKWSSSMNEARSSLQLDFVVSQTDVYPVLLSAFRTAKKGLFFGDPQQTHIRSASKADPFPANVLLEAERRYGARLVQEGIDKLSIFCGWHRSRKNPQYHYTLRGYNAAGWMAFTVEMEAANQGREFPYGQTQWNNWLVRAGGNPARLRAKDFFEPADHVEVI</sequence>
<dbReference type="Proteomes" id="UP001175228">
    <property type="component" value="Unassembled WGS sequence"/>
</dbReference>